<evidence type="ECO:0000313" key="2">
    <source>
        <dbReference type="EMBL" id="MCY9521385.1"/>
    </source>
</evidence>
<reference evidence="2 3" key="1">
    <citation type="submission" date="2022-05" db="EMBL/GenBank/DDBJ databases">
        <title>Genome Sequencing of Bee-Associated Microbes.</title>
        <authorList>
            <person name="Dunlap C."/>
        </authorList>
    </citation>
    <scope>NUCLEOTIDE SEQUENCE [LARGE SCALE GENOMIC DNA]</scope>
    <source>
        <strain evidence="2 3">NRRL NRS-1438</strain>
    </source>
</reference>
<evidence type="ECO:0000313" key="3">
    <source>
        <dbReference type="Proteomes" id="UP001207626"/>
    </source>
</evidence>
<keyword evidence="3" id="KW-1185">Reference proteome</keyword>
<evidence type="ECO:0000256" key="1">
    <source>
        <dbReference type="SAM" id="Phobius"/>
    </source>
</evidence>
<accession>A0ABT4DX97</accession>
<organism evidence="2 3">
    <name type="scientific">Paenibacillus apiarius</name>
    <dbReference type="NCBI Taxonomy" id="46240"/>
    <lineage>
        <taxon>Bacteria</taxon>
        <taxon>Bacillati</taxon>
        <taxon>Bacillota</taxon>
        <taxon>Bacilli</taxon>
        <taxon>Bacillales</taxon>
        <taxon>Paenibacillaceae</taxon>
        <taxon>Paenibacillus</taxon>
    </lineage>
</organism>
<keyword evidence="1" id="KW-1133">Transmembrane helix</keyword>
<protein>
    <submittedName>
        <fullName evidence="2">Uncharacterized protein</fullName>
    </submittedName>
</protein>
<gene>
    <name evidence="2" type="ORF">M5X09_17215</name>
</gene>
<keyword evidence="1" id="KW-0812">Transmembrane</keyword>
<feature type="transmembrane region" description="Helical" evidence="1">
    <location>
        <begin position="21"/>
        <end position="39"/>
    </location>
</feature>
<dbReference type="RefSeq" id="WP_268601423.1">
    <property type="nucleotide sequence ID" value="NZ_JAMDLV010000006.1"/>
</dbReference>
<proteinExistence type="predicted"/>
<comment type="caution">
    <text evidence="2">The sequence shown here is derived from an EMBL/GenBank/DDBJ whole genome shotgun (WGS) entry which is preliminary data.</text>
</comment>
<dbReference type="Proteomes" id="UP001207626">
    <property type="component" value="Unassembled WGS sequence"/>
</dbReference>
<sequence length="52" mass="6135">MIQQTRKDKHSKRKWLQQMKTLFVALLKIINILLAVKGIPDFVETMKNLIVL</sequence>
<dbReference type="EMBL" id="JAMDLW010000023">
    <property type="protein sequence ID" value="MCY9521385.1"/>
    <property type="molecule type" value="Genomic_DNA"/>
</dbReference>
<name>A0ABT4DX97_9BACL</name>
<keyword evidence="1" id="KW-0472">Membrane</keyword>